<proteinExistence type="predicted"/>
<sequence length="237" mass="25695">MAGDPIEVRDRSRQPRDHPPRDRHPRARYLIRSAAALAEVTLVVLSVLVVVAPDDSDSLRILLCWDGLALIYLVGCGLHVSSVARHGGEPVTAESAGWFGVLRAVRSVAPGASSMVGLVAALNVLLAHDLPPERSDLVHATGVTAIVLAWMMLHISMAQRYVSDYLRLGGGLEFQKTTEPTIVEFAYFSFTIGASFATSDVEVTDRQMRWTVLVHSVLGFFYNAVVLAVAFQVITGS</sequence>
<keyword evidence="2" id="KW-0472">Membrane</keyword>
<accession>A0ABX8S7S4</accession>
<keyword evidence="2" id="KW-1133">Transmembrane helix</keyword>
<dbReference type="Proteomes" id="UP000887023">
    <property type="component" value="Chromosome"/>
</dbReference>
<dbReference type="InterPro" id="IPR009781">
    <property type="entry name" value="DUF1345"/>
</dbReference>
<feature type="transmembrane region" description="Helical" evidence="2">
    <location>
        <begin position="137"/>
        <end position="162"/>
    </location>
</feature>
<reference evidence="3" key="1">
    <citation type="submission" date="2021-07" db="EMBL/GenBank/DDBJ databases">
        <title>Candidatus Kaistella beijingensis sp. nov. isolated from a municipal wastewater treatment plant is involved in sludge foaming.</title>
        <authorList>
            <person name="Song Y."/>
            <person name="Liu S.-J."/>
        </authorList>
    </citation>
    <scope>NUCLEOTIDE SEQUENCE</scope>
    <source>
        <strain evidence="3">DSM 43998</strain>
    </source>
</reference>
<feature type="transmembrane region" description="Helical" evidence="2">
    <location>
        <begin position="104"/>
        <end position="125"/>
    </location>
</feature>
<keyword evidence="4" id="KW-1185">Reference proteome</keyword>
<gene>
    <name evidence="3" type="ORF">KV203_11285</name>
</gene>
<feature type="transmembrane region" description="Helical" evidence="2">
    <location>
        <begin position="210"/>
        <end position="234"/>
    </location>
</feature>
<dbReference type="RefSeq" id="WP_066470682.1">
    <property type="nucleotide sequence ID" value="NZ_CBCRUZ010000025.1"/>
</dbReference>
<feature type="region of interest" description="Disordered" evidence="1">
    <location>
        <begin position="1"/>
        <end position="24"/>
    </location>
</feature>
<organism evidence="3 4">
    <name type="scientific">Skermania pinensis</name>
    <dbReference type="NCBI Taxonomy" id="39122"/>
    <lineage>
        <taxon>Bacteria</taxon>
        <taxon>Bacillati</taxon>
        <taxon>Actinomycetota</taxon>
        <taxon>Actinomycetes</taxon>
        <taxon>Mycobacteriales</taxon>
        <taxon>Gordoniaceae</taxon>
        <taxon>Skermania</taxon>
    </lineage>
</organism>
<feature type="transmembrane region" description="Helical" evidence="2">
    <location>
        <begin position="29"/>
        <end position="51"/>
    </location>
</feature>
<feature type="compositionally biased region" description="Basic and acidic residues" evidence="1">
    <location>
        <begin position="1"/>
        <end position="22"/>
    </location>
</feature>
<keyword evidence="2" id="KW-0812">Transmembrane</keyword>
<feature type="transmembrane region" description="Helical" evidence="2">
    <location>
        <begin position="63"/>
        <end position="84"/>
    </location>
</feature>
<dbReference type="EMBL" id="CP079105">
    <property type="protein sequence ID" value="QXQ12555.1"/>
    <property type="molecule type" value="Genomic_DNA"/>
</dbReference>
<evidence type="ECO:0000313" key="3">
    <source>
        <dbReference type="EMBL" id="QXQ12555.1"/>
    </source>
</evidence>
<evidence type="ECO:0000256" key="1">
    <source>
        <dbReference type="SAM" id="MobiDB-lite"/>
    </source>
</evidence>
<dbReference type="Pfam" id="PF07077">
    <property type="entry name" value="DUF1345"/>
    <property type="match status" value="1"/>
</dbReference>
<protein>
    <submittedName>
        <fullName evidence="3">DUF1345 domain-containing protein</fullName>
    </submittedName>
</protein>
<name>A0ABX8S7S4_9ACTN</name>
<evidence type="ECO:0000256" key="2">
    <source>
        <dbReference type="SAM" id="Phobius"/>
    </source>
</evidence>
<evidence type="ECO:0000313" key="4">
    <source>
        <dbReference type="Proteomes" id="UP000887023"/>
    </source>
</evidence>